<dbReference type="AlphaFoldDB" id="A0A7S3PV72"/>
<name>A0A7S3PV72_9STRA</name>
<evidence type="ECO:0000259" key="1">
    <source>
        <dbReference type="PROSITE" id="PS52001"/>
    </source>
</evidence>
<sequence>MSTSNSTNGGSSSTALCDVYPVNSILELTLAPNDEKVRGLVYCTDDISNSIVLKKSLNYTTLASEIRVINASCVKDKKVVMEEAPKSRKEEGGSNVVEVDEIALPLPMNVTKKSIEEREKRAVMLAEESFKHINQQASSEGQAVFDRLLKACNEVKWKGESIIVLNQIRVEPPYKGENCNLLQAGGSDRVLNEGSLDRVKRIVGA</sequence>
<dbReference type="EMBL" id="HBIO01002225">
    <property type="protein sequence ID" value="CAE0456768.1"/>
    <property type="molecule type" value="Transcribed_RNA"/>
</dbReference>
<reference evidence="2" key="1">
    <citation type="submission" date="2021-01" db="EMBL/GenBank/DDBJ databases">
        <authorList>
            <person name="Corre E."/>
            <person name="Pelletier E."/>
            <person name="Niang G."/>
            <person name="Scheremetjew M."/>
            <person name="Finn R."/>
            <person name="Kale V."/>
            <person name="Holt S."/>
            <person name="Cochrane G."/>
            <person name="Meng A."/>
            <person name="Brown T."/>
            <person name="Cohen L."/>
        </authorList>
    </citation>
    <scope>NUCLEOTIDE SEQUENCE</scope>
    <source>
        <strain evidence="2">MM31A-1</strain>
    </source>
</reference>
<evidence type="ECO:0000313" key="2">
    <source>
        <dbReference type="EMBL" id="CAE0456768.1"/>
    </source>
</evidence>
<dbReference type="Pfam" id="PF09793">
    <property type="entry name" value="AD"/>
    <property type="match status" value="1"/>
</dbReference>
<dbReference type="SMART" id="SM00995">
    <property type="entry name" value="AD"/>
    <property type="match status" value="1"/>
</dbReference>
<dbReference type="InterPro" id="IPR019181">
    <property type="entry name" value="LSM12_ABD"/>
</dbReference>
<dbReference type="PROSITE" id="PS52001">
    <property type="entry name" value="AD"/>
    <property type="match status" value="1"/>
</dbReference>
<accession>A0A7S3PV72</accession>
<feature type="domain" description="AD" evidence="1">
    <location>
        <begin position="108"/>
        <end position="205"/>
    </location>
</feature>
<dbReference type="InterPro" id="IPR047574">
    <property type="entry name" value="AD"/>
</dbReference>
<dbReference type="InterPro" id="IPR039683">
    <property type="entry name" value="Lsm12-like"/>
</dbReference>
<organism evidence="2">
    <name type="scientific">Chaetoceros debilis</name>
    <dbReference type="NCBI Taxonomy" id="122233"/>
    <lineage>
        <taxon>Eukaryota</taxon>
        <taxon>Sar</taxon>
        <taxon>Stramenopiles</taxon>
        <taxon>Ochrophyta</taxon>
        <taxon>Bacillariophyta</taxon>
        <taxon>Coscinodiscophyceae</taxon>
        <taxon>Chaetocerotophycidae</taxon>
        <taxon>Chaetocerotales</taxon>
        <taxon>Chaetocerotaceae</taxon>
        <taxon>Chaetoceros</taxon>
    </lineage>
</organism>
<gene>
    <name evidence="2" type="ORF">CDEB00056_LOCUS1609</name>
</gene>
<dbReference type="PANTHER" id="PTHR13542">
    <property type="entry name" value="LSM12 HOMOLOG"/>
    <property type="match status" value="1"/>
</dbReference>
<proteinExistence type="predicted"/>
<protein>
    <recommendedName>
        <fullName evidence="1">AD domain-containing protein</fullName>
    </recommendedName>
</protein>